<sequence length="281" mass="31371">MSKLKGKIDFTLFVSVTNANPNGDPLNGNRPRTNLEGYGIMTPECIKRKIRNRIQDLGEKIFVQSDERSDDGCTSLKERAINCTALKEEMEKKKNADKNVFAQIACKEWYDVRAFGQVYAFKGDSVSVGIRGPVSIHTAVSLSPVDVISTQITKSVNSEPTNGGKASDTMGMKHMVEFGVYKIMGSVNVQLAEKTGFTQEDAELLKEALMTLFENDASSARPEGSMDVCRMYWWQHKEKTPASSSGKIQNAFHVFEAENSKRFEDYEISWKLDGCPEPDII</sequence>
<keyword evidence="2" id="KW-1185">Reference proteome</keyword>
<dbReference type="RefSeq" id="WP_227709159.1">
    <property type="nucleotide sequence ID" value="NZ_JAJEQX010000054.1"/>
</dbReference>
<evidence type="ECO:0000313" key="1">
    <source>
        <dbReference type="EMBL" id="MCC2256181.1"/>
    </source>
</evidence>
<comment type="caution">
    <text evidence="1">The sequence shown here is derived from an EMBL/GenBank/DDBJ whole genome shotgun (WGS) entry which is preliminary data.</text>
</comment>
<dbReference type="InterPro" id="IPR006482">
    <property type="entry name" value="Cas7_Csh2/Csh2"/>
</dbReference>
<gene>
    <name evidence="1" type="primary">cas7c</name>
    <name evidence="1" type="ORF">LKD70_17505</name>
</gene>
<protein>
    <submittedName>
        <fullName evidence="1">Type I-C CRISPR-associated protein Cas7/Csd2</fullName>
    </submittedName>
</protein>
<accession>A0ABS8G1P4</accession>
<dbReference type="InterPro" id="IPR013418">
    <property type="entry name" value="CRISPR-assoc_prot_Cas7/Csd2"/>
</dbReference>
<name>A0ABS8G1P4_9FIRM</name>
<dbReference type="NCBIfam" id="TIGR02589">
    <property type="entry name" value="cas_Csd2"/>
    <property type="match status" value="1"/>
</dbReference>
<dbReference type="NCBIfam" id="TIGR01595">
    <property type="entry name" value="cas_CT1132"/>
    <property type="match status" value="1"/>
</dbReference>
<organism evidence="1 2">
    <name type="scientific">Ruminococcus turbiniformis</name>
    <dbReference type="NCBI Taxonomy" id="2881258"/>
    <lineage>
        <taxon>Bacteria</taxon>
        <taxon>Bacillati</taxon>
        <taxon>Bacillota</taxon>
        <taxon>Clostridia</taxon>
        <taxon>Eubacteriales</taxon>
        <taxon>Oscillospiraceae</taxon>
        <taxon>Ruminococcus</taxon>
    </lineage>
</organism>
<dbReference type="Proteomes" id="UP001198151">
    <property type="component" value="Unassembled WGS sequence"/>
</dbReference>
<reference evidence="1 2" key="1">
    <citation type="submission" date="2021-10" db="EMBL/GenBank/DDBJ databases">
        <title>Anaerobic single-cell dispensing facilitates the cultivation of human gut bacteria.</title>
        <authorList>
            <person name="Afrizal A."/>
        </authorList>
    </citation>
    <scope>NUCLEOTIDE SEQUENCE [LARGE SCALE GENOMIC DNA]</scope>
    <source>
        <strain evidence="1 2">CLA-AA-H200</strain>
    </source>
</reference>
<dbReference type="Pfam" id="PF05107">
    <property type="entry name" value="Cas_Cas7"/>
    <property type="match status" value="1"/>
</dbReference>
<dbReference type="EMBL" id="JAJEQX010000054">
    <property type="protein sequence ID" value="MCC2256181.1"/>
    <property type="molecule type" value="Genomic_DNA"/>
</dbReference>
<evidence type="ECO:0000313" key="2">
    <source>
        <dbReference type="Proteomes" id="UP001198151"/>
    </source>
</evidence>
<proteinExistence type="predicted"/>